<feature type="non-terminal residue" evidence="1">
    <location>
        <position position="1"/>
    </location>
</feature>
<sequence>WDTLKHDIFRYIHEFHANGVIPQGCNASFIAFIPKISNPQHLGEYRPISLIGCMYKIVAKLLADRIRKVM</sequence>
<gene>
    <name evidence="1" type="ORF">glysoja_049236</name>
</gene>
<proteinExistence type="predicted"/>
<keyword evidence="1" id="KW-0378">Hydrolase</keyword>
<accession>A0A0B2PGI0</accession>
<protein>
    <submittedName>
        <fullName evidence="1">Transposon TX1 putative 149 kDa protein</fullName>
        <ecNumber evidence="1">3.1.27.-</ecNumber>
    </submittedName>
</protein>
<organism evidence="1">
    <name type="scientific">Glycine soja</name>
    <name type="common">Wild soybean</name>
    <dbReference type="NCBI Taxonomy" id="3848"/>
    <lineage>
        <taxon>Eukaryota</taxon>
        <taxon>Viridiplantae</taxon>
        <taxon>Streptophyta</taxon>
        <taxon>Embryophyta</taxon>
        <taxon>Tracheophyta</taxon>
        <taxon>Spermatophyta</taxon>
        <taxon>Magnoliopsida</taxon>
        <taxon>eudicotyledons</taxon>
        <taxon>Gunneridae</taxon>
        <taxon>Pentapetalae</taxon>
        <taxon>rosids</taxon>
        <taxon>fabids</taxon>
        <taxon>Fabales</taxon>
        <taxon>Fabaceae</taxon>
        <taxon>Papilionoideae</taxon>
        <taxon>50 kb inversion clade</taxon>
        <taxon>NPAAA clade</taxon>
        <taxon>indigoferoid/millettioid clade</taxon>
        <taxon>Phaseoleae</taxon>
        <taxon>Glycine</taxon>
        <taxon>Glycine subgen. Soja</taxon>
    </lineage>
</organism>
<name>A0A0B2PGI0_GLYSO</name>
<dbReference type="EMBL" id="KN667487">
    <property type="protein sequence ID" value="KHN06672.1"/>
    <property type="molecule type" value="Genomic_DNA"/>
</dbReference>
<feature type="non-terminal residue" evidence="1">
    <location>
        <position position="70"/>
    </location>
</feature>
<dbReference type="GO" id="GO:0016787">
    <property type="term" value="F:hydrolase activity"/>
    <property type="evidence" value="ECO:0007669"/>
    <property type="project" value="UniProtKB-KW"/>
</dbReference>
<reference evidence="1" key="1">
    <citation type="submission" date="2014-07" db="EMBL/GenBank/DDBJ databases">
        <title>Identification of a novel salt tolerance gene in wild soybean by whole-genome sequencing.</title>
        <authorList>
            <person name="Lam H.-M."/>
            <person name="Qi X."/>
            <person name="Li M.-W."/>
            <person name="Liu X."/>
            <person name="Xie M."/>
            <person name="Ni M."/>
            <person name="Xu X."/>
        </authorList>
    </citation>
    <scope>NUCLEOTIDE SEQUENCE [LARGE SCALE GENOMIC DNA]</scope>
    <source>
        <tissue evidence="1">Root</tissue>
    </source>
</reference>
<evidence type="ECO:0000313" key="1">
    <source>
        <dbReference type="EMBL" id="KHN06672.1"/>
    </source>
</evidence>
<dbReference type="AlphaFoldDB" id="A0A0B2PGI0"/>
<dbReference type="Proteomes" id="UP000053555">
    <property type="component" value="Unassembled WGS sequence"/>
</dbReference>
<dbReference type="EC" id="3.1.27.-" evidence="1"/>